<proteinExistence type="predicted"/>
<gene>
    <name evidence="2" type="ORF">BOLC9T57189H</name>
</gene>
<feature type="compositionally biased region" description="Basic and acidic residues" evidence="1">
    <location>
        <begin position="353"/>
        <end position="395"/>
    </location>
</feature>
<feature type="compositionally biased region" description="Acidic residues" evidence="1">
    <location>
        <begin position="234"/>
        <end position="251"/>
    </location>
</feature>
<protein>
    <submittedName>
        <fullName evidence="2">Uncharacterized protein</fullName>
    </submittedName>
</protein>
<organism evidence="2">
    <name type="scientific">Brassica oleracea</name>
    <name type="common">Wild cabbage</name>
    <dbReference type="NCBI Taxonomy" id="3712"/>
    <lineage>
        <taxon>Eukaryota</taxon>
        <taxon>Viridiplantae</taxon>
        <taxon>Streptophyta</taxon>
        <taxon>Embryophyta</taxon>
        <taxon>Tracheophyta</taxon>
        <taxon>Spermatophyta</taxon>
        <taxon>Magnoliopsida</taxon>
        <taxon>eudicotyledons</taxon>
        <taxon>Gunneridae</taxon>
        <taxon>Pentapetalae</taxon>
        <taxon>rosids</taxon>
        <taxon>malvids</taxon>
        <taxon>Brassicales</taxon>
        <taxon>Brassicaceae</taxon>
        <taxon>Brassiceae</taxon>
        <taxon>Brassica</taxon>
    </lineage>
</organism>
<feature type="region of interest" description="Disordered" evidence="1">
    <location>
        <begin position="304"/>
        <end position="402"/>
    </location>
</feature>
<evidence type="ECO:0000256" key="1">
    <source>
        <dbReference type="SAM" id="MobiDB-lite"/>
    </source>
</evidence>
<feature type="compositionally biased region" description="Basic and acidic residues" evidence="1">
    <location>
        <begin position="208"/>
        <end position="233"/>
    </location>
</feature>
<feature type="compositionally biased region" description="Basic and acidic residues" evidence="1">
    <location>
        <begin position="528"/>
        <end position="537"/>
    </location>
</feature>
<feature type="compositionally biased region" description="Acidic residues" evidence="1">
    <location>
        <begin position="319"/>
        <end position="338"/>
    </location>
</feature>
<name>A0A3P6E189_BRAOL</name>
<dbReference type="EMBL" id="LR031875">
    <property type="protein sequence ID" value="VDD31866.1"/>
    <property type="molecule type" value="Genomic_DNA"/>
</dbReference>
<feature type="region of interest" description="Disordered" evidence="1">
    <location>
        <begin position="188"/>
        <end position="292"/>
    </location>
</feature>
<feature type="compositionally biased region" description="Basic and acidic residues" evidence="1">
    <location>
        <begin position="252"/>
        <end position="278"/>
    </location>
</feature>
<feature type="region of interest" description="Disordered" evidence="1">
    <location>
        <begin position="1"/>
        <end position="90"/>
    </location>
</feature>
<feature type="compositionally biased region" description="Basic residues" evidence="1">
    <location>
        <begin position="475"/>
        <end position="484"/>
    </location>
</feature>
<feature type="compositionally biased region" description="Basic and acidic residues" evidence="1">
    <location>
        <begin position="304"/>
        <end position="318"/>
    </location>
</feature>
<evidence type="ECO:0000313" key="2">
    <source>
        <dbReference type="EMBL" id="VDD31866.1"/>
    </source>
</evidence>
<sequence>MAGNRGGKKKTTKKSGKSTTAHVAEEHVEELSDGNNSDDMCDPPSEGMKGLKRKRPSTGCGVSSRTRARKAVSNGNEPVREESNPVRGTTVVSLSLDTESEGMSPISSKKIWWKELYVSDVAARKFTKTKDIEKVTIVEGSSSNSGLESMLKGVEERIVKAMEEGFSGINLTVETKLEAMNLRMEDKLTPIESKGYEDEEYTQWNDFDYGRDHGKDRDMAEAEKAETGKKISEEGEEDEENSGKDEEDEENSEKGDEEKDQEPEKDKENSDSVEKGEEYVEESDEENSLLRLQERVRVQAEEFWRTIDDESEAEKEAEKEAEEEAEEEVEKEGEEETEKEVQEEKESEEEGEKEVQEEKEAEKEVQEEKEGEKEGEKEAEKEVQEEKEAEKEESKGTPTSTGVIIVVVTRKKNGEQEAMVIEQEAIQTEIVELAEKSVEVEVKTMRKPRLKVIAVPYGIPRAERLAKMRAEAEKKKAKAEKKKAKADGAPKKKGRPKKTEATLKPCTPLPEKRKSEPSRWVQSPFTEGKTDELEVPKKKLKTKT</sequence>
<feature type="compositionally biased region" description="Basic residues" evidence="1">
    <location>
        <begin position="1"/>
        <end position="16"/>
    </location>
</feature>
<feature type="region of interest" description="Disordered" evidence="1">
    <location>
        <begin position="469"/>
        <end position="544"/>
    </location>
</feature>
<reference evidence="2" key="1">
    <citation type="submission" date="2018-11" db="EMBL/GenBank/DDBJ databases">
        <authorList>
            <consortium name="Genoscope - CEA"/>
            <person name="William W."/>
        </authorList>
    </citation>
    <scope>NUCLEOTIDE SEQUENCE</scope>
</reference>
<dbReference type="AlphaFoldDB" id="A0A3P6E189"/>
<accession>A0A3P6E189</accession>